<organism evidence="3">
    <name type="scientific">uncultured Solirubrobacteraceae bacterium</name>
    <dbReference type="NCBI Taxonomy" id="1162706"/>
    <lineage>
        <taxon>Bacteria</taxon>
        <taxon>Bacillati</taxon>
        <taxon>Actinomycetota</taxon>
        <taxon>Thermoleophilia</taxon>
        <taxon>Solirubrobacterales</taxon>
        <taxon>Solirubrobacteraceae</taxon>
        <taxon>environmental samples</taxon>
    </lineage>
</organism>
<feature type="transmembrane region" description="Helical" evidence="2">
    <location>
        <begin position="34"/>
        <end position="55"/>
    </location>
</feature>
<evidence type="ECO:0000256" key="2">
    <source>
        <dbReference type="SAM" id="Phobius"/>
    </source>
</evidence>
<sequence length="245" mass="26072">MPVETPPTPRFSRVLEGELRERASRRRRRRSPSLPPLIAAAAVVAAFVFVLLPTADETGEQASPPPKPLTVTTEQLLSGDRAMYRRLQREFEALGKRLIVREEPVSPHAEIRGHATGVQTPPSASPGAGEPAGPIVVDELDGPIIVTIAVADPDEKTAGLTIYEAIPGLCALVDGKDPDGTIRRLRAAGFEVDVERVRWDTPEGEDVVVSVLDGKSRFTGASPDAKQLTVEVGDPGEGHAGEAGC</sequence>
<keyword evidence="2" id="KW-0472">Membrane</keyword>
<dbReference type="EMBL" id="CADCVT010000221">
    <property type="protein sequence ID" value="CAA9505977.1"/>
    <property type="molecule type" value="Genomic_DNA"/>
</dbReference>
<keyword evidence="2" id="KW-1133">Transmembrane helix</keyword>
<accession>A0A6J4SV01</accession>
<feature type="region of interest" description="Disordered" evidence="1">
    <location>
        <begin position="1"/>
        <end position="31"/>
    </location>
</feature>
<reference evidence="3" key="1">
    <citation type="submission" date="2020-02" db="EMBL/GenBank/DDBJ databases">
        <authorList>
            <person name="Meier V. D."/>
        </authorList>
    </citation>
    <scope>NUCLEOTIDE SEQUENCE</scope>
    <source>
        <strain evidence="3">AVDCRST_MAG85</strain>
    </source>
</reference>
<feature type="region of interest" description="Disordered" evidence="1">
    <location>
        <begin position="108"/>
        <end position="130"/>
    </location>
</feature>
<name>A0A6J4SV01_9ACTN</name>
<evidence type="ECO:0000313" key="3">
    <source>
        <dbReference type="EMBL" id="CAA9505977.1"/>
    </source>
</evidence>
<protein>
    <submittedName>
        <fullName evidence="3">Uncharacterized protein</fullName>
    </submittedName>
</protein>
<gene>
    <name evidence="3" type="ORF">AVDCRST_MAG85-2047</name>
</gene>
<proteinExistence type="predicted"/>
<keyword evidence="2" id="KW-0812">Transmembrane</keyword>
<evidence type="ECO:0000256" key="1">
    <source>
        <dbReference type="SAM" id="MobiDB-lite"/>
    </source>
</evidence>
<dbReference type="AlphaFoldDB" id="A0A6J4SV01"/>
<feature type="compositionally biased region" description="Low complexity" evidence="1">
    <location>
        <begin position="121"/>
        <end position="130"/>
    </location>
</feature>
<feature type="compositionally biased region" description="Basic and acidic residues" evidence="1">
    <location>
        <begin position="13"/>
        <end position="22"/>
    </location>
</feature>